<dbReference type="InterPro" id="IPR002686">
    <property type="entry name" value="Transposase_17"/>
</dbReference>
<dbReference type="GO" id="GO:0043565">
    <property type="term" value="F:sequence-specific DNA binding"/>
    <property type="evidence" value="ECO:0007669"/>
    <property type="project" value="TreeGrafter"/>
</dbReference>
<dbReference type="PANTHER" id="PTHR36966">
    <property type="entry name" value="REP-ASSOCIATED TYROSINE TRANSPOSASE"/>
    <property type="match status" value="1"/>
</dbReference>
<accession>A0A2T6KBC4</accession>
<reference evidence="4 5" key="1">
    <citation type="submission" date="2018-04" db="EMBL/GenBank/DDBJ databases">
        <title>Genomic Encyclopedia of Archaeal and Bacterial Type Strains, Phase II (KMG-II): from individual species to whole genera.</title>
        <authorList>
            <person name="Goeker M."/>
        </authorList>
    </citation>
    <scope>NUCLEOTIDE SEQUENCE [LARGE SCALE GENOMIC DNA]</scope>
    <source>
        <strain evidence="4 5">DSM 29955</strain>
    </source>
</reference>
<dbReference type="AlphaFoldDB" id="A0A2T6KBC4"/>
<evidence type="ECO:0000259" key="3">
    <source>
        <dbReference type="SMART" id="SM01321"/>
    </source>
</evidence>
<dbReference type="InterPro" id="IPR036515">
    <property type="entry name" value="Transposase_17_sf"/>
</dbReference>
<dbReference type="PANTHER" id="PTHR36966:SF1">
    <property type="entry name" value="REP-ASSOCIATED TYROSINE TRANSPOSASE"/>
    <property type="match status" value="1"/>
</dbReference>
<dbReference type="SMART" id="SM01321">
    <property type="entry name" value="Y1_Tnp"/>
    <property type="match status" value="1"/>
</dbReference>
<feature type="region of interest" description="Disordered" evidence="1">
    <location>
        <begin position="173"/>
        <end position="205"/>
    </location>
</feature>
<dbReference type="GO" id="GO:0006313">
    <property type="term" value="P:DNA transposition"/>
    <property type="evidence" value="ECO:0007669"/>
    <property type="project" value="InterPro"/>
</dbReference>
<keyword evidence="2" id="KW-0812">Transmembrane</keyword>
<keyword evidence="2" id="KW-0472">Membrane</keyword>
<proteinExistence type="predicted"/>
<dbReference type="EMBL" id="QBUD01000011">
    <property type="protein sequence ID" value="PUB12148.1"/>
    <property type="molecule type" value="Genomic_DNA"/>
</dbReference>
<evidence type="ECO:0000256" key="2">
    <source>
        <dbReference type="SAM" id="Phobius"/>
    </source>
</evidence>
<evidence type="ECO:0000313" key="4">
    <source>
        <dbReference type="EMBL" id="PUB12148.1"/>
    </source>
</evidence>
<comment type="caution">
    <text evidence="4">The sequence shown here is derived from an EMBL/GenBank/DDBJ whole genome shotgun (WGS) entry which is preliminary data.</text>
</comment>
<organism evidence="4 5">
    <name type="scientific">Yoonia sediminilitoris</name>
    <dbReference type="NCBI Taxonomy" id="1286148"/>
    <lineage>
        <taxon>Bacteria</taxon>
        <taxon>Pseudomonadati</taxon>
        <taxon>Pseudomonadota</taxon>
        <taxon>Alphaproteobacteria</taxon>
        <taxon>Rhodobacterales</taxon>
        <taxon>Paracoccaceae</taxon>
        <taxon>Yoonia</taxon>
    </lineage>
</organism>
<dbReference type="Gene3D" id="3.30.70.1290">
    <property type="entry name" value="Transposase IS200-like"/>
    <property type="match status" value="1"/>
</dbReference>
<keyword evidence="5" id="KW-1185">Reference proteome</keyword>
<dbReference type="Proteomes" id="UP000244523">
    <property type="component" value="Unassembled WGS sequence"/>
</dbReference>
<dbReference type="InterPro" id="IPR052715">
    <property type="entry name" value="RAYT_transposase"/>
</dbReference>
<keyword evidence="2" id="KW-1133">Transmembrane helix</keyword>
<protein>
    <submittedName>
        <fullName evidence="4">Putative transposase</fullName>
    </submittedName>
</protein>
<feature type="domain" description="Transposase IS200-like" evidence="3">
    <location>
        <begin position="33"/>
        <end position="156"/>
    </location>
</feature>
<gene>
    <name evidence="4" type="ORF">C8N45_111125</name>
</gene>
<dbReference type="SUPFAM" id="SSF143422">
    <property type="entry name" value="Transposase IS200-like"/>
    <property type="match status" value="1"/>
</dbReference>
<evidence type="ECO:0000256" key="1">
    <source>
        <dbReference type="SAM" id="MobiDB-lite"/>
    </source>
</evidence>
<feature type="transmembrane region" description="Helical" evidence="2">
    <location>
        <begin position="6"/>
        <end position="24"/>
    </location>
</feature>
<name>A0A2T6KBC4_9RHOB</name>
<evidence type="ECO:0000313" key="5">
    <source>
        <dbReference type="Proteomes" id="UP000244523"/>
    </source>
</evidence>
<dbReference type="GO" id="GO:0004803">
    <property type="term" value="F:transposase activity"/>
    <property type="evidence" value="ECO:0007669"/>
    <property type="project" value="InterPro"/>
</dbReference>
<feature type="compositionally biased region" description="Basic and acidic residues" evidence="1">
    <location>
        <begin position="196"/>
        <end position="205"/>
    </location>
</feature>
<sequence length="205" mass="23468">MGQDPSYGLASVYLALTMVAQIAIMTNYRRRYVPGGTYFFTVRLQDPRSDLLIRRIDVLRDATKLCKKRWPFDIVGAVILPGKLHMIWTLPNGDAGFSKRWRLIKSTFSRHVPAPDYIAPNHQRRGEKGIWQRRFWEHVIRDDEDFALHMHLILAAPVHAGLVKRPTEWPHSSLQHRKMDLDPSPPKTTALAPSGQDRKAAVSAN</sequence>
<dbReference type="NCBIfam" id="NF047646">
    <property type="entry name" value="REP_Tyr_transpos"/>
    <property type="match status" value="1"/>
</dbReference>